<gene>
    <name evidence="4 8" type="primary">bamD</name>
    <name evidence="8" type="ORF">GOB87_06430</name>
</gene>
<organism evidence="8 9">
    <name type="scientific">Acetobacter estunensis</name>
    <dbReference type="NCBI Taxonomy" id="104097"/>
    <lineage>
        <taxon>Bacteria</taxon>
        <taxon>Pseudomonadati</taxon>
        <taxon>Pseudomonadota</taxon>
        <taxon>Alphaproteobacteria</taxon>
        <taxon>Acetobacterales</taxon>
        <taxon>Acetobacteraceae</taxon>
        <taxon>Acetobacter</taxon>
    </lineage>
</organism>
<evidence type="ECO:0000256" key="1">
    <source>
        <dbReference type="ARBA" id="ARBA00022729"/>
    </source>
</evidence>
<dbReference type="SUPFAM" id="SSF48452">
    <property type="entry name" value="TPR-like"/>
    <property type="match status" value="1"/>
</dbReference>
<evidence type="ECO:0000256" key="5">
    <source>
        <dbReference type="PROSITE-ProRule" id="PRU00339"/>
    </source>
</evidence>
<dbReference type="InterPro" id="IPR019734">
    <property type="entry name" value="TPR_rpt"/>
</dbReference>
<evidence type="ECO:0000256" key="3">
    <source>
        <dbReference type="ARBA" id="ARBA00023237"/>
    </source>
</evidence>
<keyword evidence="5" id="KW-0802">TPR repeat</keyword>
<evidence type="ECO:0000256" key="2">
    <source>
        <dbReference type="ARBA" id="ARBA00023136"/>
    </source>
</evidence>
<feature type="repeat" description="TPR" evidence="5">
    <location>
        <begin position="66"/>
        <end position="99"/>
    </location>
</feature>
<dbReference type="PROSITE" id="PS50005">
    <property type="entry name" value="TPR"/>
    <property type="match status" value="1"/>
</dbReference>
<comment type="caution">
    <text evidence="8">The sequence shown here is derived from an EMBL/GenBank/DDBJ whole genome shotgun (WGS) entry which is preliminary data.</text>
</comment>
<dbReference type="EMBL" id="WOTH01000009">
    <property type="protein sequence ID" value="NHO53600.1"/>
    <property type="molecule type" value="Genomic_DNA"/>
</dbReference>
<comment type="subcellular location">
    <subcellularLocation>
        <location evidence="4">Cell outer membrane</location>
    </subcellularLocation>
</comment>
<evidence type="ECO:0000313" key="9">
    <source>
        <dbReference type="Proteomes" id="UP000597459"/>
    </source>
</evidence>
<dbReference type="AlphaFoldDB" id="A0A967B4H6"/>
<dbReference type="RefSeq" id="WP_166314026.1">
    <property type="nucleotide sequence ID" value="NZ_WOTH01000009.1"/>
</dbReference>
<feature type="region of interest" description="Disordered" evidence="6">
    <location>
        <begin position="253"/>
        <end position="333"/>
    </location>
</feature>
<sequence length="333" mass="36432">MACAALPLLSGCSMFNSQKEKPSVAIGSADTLYNNGIDALRTRRYKVAADQFEALQQNYPYSGYTANAQLMEGYAYYLRNKYPEAAQQLDRFIELHPTSPDAAYAFYLLALCYYEQIGAVSRDQQMTAEAMARLQDVIARFPQSKYARDAQLKIDLCRDHLAGKEMLVGRYYQQQRAYQAAIGRYQRVLQDFQTTNHVPEALERLVEVYLDLGLTDEARRTGAVLAYNYPDSRWYRYTYDTLKSYKLLTDKTPAPGKLVTAPKTEAAGTTASPAQSAAHNVGRADAPPSLSSAPVSPVSSSELSSDGGGSALTGNLGHSGVPASARGARTGAP</sequence>
<keyword evidence="1 4" id="KW-0732">Signal</keyword>
<comment type="function">
    <text evidence="4">Part of the outer membrane protein assembly complex, which is involved in assembly and insertion of beta-barrel proteins into the outer membrane.</text>
</comment>
<dbReference type="Gene3D" id="1.25.40.10">
    <property type="entry name" value="Tetratricopeptide repeat domain"/>
    <property type="match status" value="1"/>
</dbReference>
<feature type="compositionally biased region" description="Low complexity" evidence="6">
    <location>
        <begin position="284"/>
        <end position="305"/>
    </location>
</feature>
<name>A0A967B4H6_9PROT</name>
<dbReference type="GO" id="GO:0043165">
    <property type="term" value="P:Gram-negative-bacterium-type cell outer membrane assembly"/>
    <property type="evidence" value="ECO:0007669"/>
    <property type="project" value="UniProtKB-UniRule"/>
</dbReference>
<feature type="compositionally biased region" description="Polar residues" evidence="6">
    <location>
        <begin position="267"/>
        <end position="278"/>
    </location>
</feature>
<reference evidence="8" key="1">
    <citation type="submission" date="2019-11" db="EMBL/GenBank/DDBJ databases">
        <title>Description of new Acetobacter species.</title>
        <authorList>
            <person name="Cleenwerck I."/>
            <person name="Sombolestani A.S."/>
        </authorList>
    </citation>
    <scope>NUCLEOTIDE SEQUENCE</scope>
    <source>
        <strain evidence="8">LMG 1626</strain>
    </source>
</reference>
<evidence type="ECO:0000256" key="4">
    <source>
        <dbReference type="HAMAP-Rule" id="MF_00922"/>
    </source>
</evidence>
<evidence type="ECO:0000256" key="6">
    <source>
        <dbReference type="SAM" id="MobiDB-lite"/>
    </source>
</evidence>
<feature type="domain" description="Outer membrane lipoprotein BamD-like" evidence="7">
    <location>
        <begin position="29"/>
        <end position="221"/>
    </location>
</feature>
<dbReference type="InterPro" id="IPR017689">
    <property type="entry name" value="BamD"/>
</dbReference>
<evidence type="ECO:0000259" key="7">
    <source>
        <dbReference type="Pfam" id="PF13525"/>
    </source>
</evidence>
<keyword evidence="3 4" id="KW-0998">Cell outer membrane</keyword>
<dbReference type="HAMAP" id="MF_00922">
    <property type="entry name" value="OM_assembly_BamD"/>
    <property type="match status" value="1"/>
</dbReference>
<keyword evidence="2 4" id="KW-0472">Membrane</keyword>
<dbReference type="Pfam" id="PF13525">
    <property type="entry name" value="YfiO"/>
    <property type="match status" value="1"/>
</dbReference>
<dbReference type="CDD" id="cd15830">
    <property type="entry name" value="BamD"/>
    <property type="match status" value="1"/>
</dbReference>
<dbReference type="GO" id="GO:0051205">
    <property type="term" value="P:protein insertion into membrane"/>
    <property type="evidence" value="ECO:0007669"/>
    <property type="project" value="UniProtKB-UniRule"/>
</dbReference>
<protein>
    <recommendedName>
        <fullName evidence="4">Outer membrane protein assembly factor BamD</fullName>
    </recommendedName>
</protein>
<accession>A0A967B4H6</accession>
<comment type="similarity">
    <text evidence="4">Belongs to the BamD family.</text>
</comment>
<keyword evidence="9" id="KW-1185">Reference proteome</keyword>
<evidence type="ECO:0000313" key="8">
    <source>
        <dbReference type="EMBL" id="NHO53600.1"/>
    </source>
</evidence>
<comment type="subunit">
    <text evidence="4">Part of the Bam complex.</text>
</comment>
<dbReference type="Proteomes" id="UP000597459">
    <property type="component" value="Unassembled WGS sequence"/>
</dbReference>
<dbReference type="PANTHER" id="PTHR37423">
    <property type="entry name" value="SOLUBLE LYTIC MUREIN TRANSGLYCOSYLASE-RELATED"/>
    <property type="match status" value="1"/>
</dbReference>
<dbReference type="NCBIfam" id="TIGR03302">
    <property type="entry name" value="OM_YfiO"/>
    <property type="match status" value="1"/>
</dbReference>
<dbReference type="InterPro" id="IPR011990">
    <property type="entry name" value="TPR-like_helical_dom_sf"/>
</dbReference>
<dbReference type="PANTHER" id="PTHR37423:SF6">
    <property type="entry name" value="CELL DIVISION COORDINATOR CPOB"/>
    <property type="match status" value="1"/>
</dbReference>
<dbReference type="GO" id="GO:0009279">
    <property type="term" value="C:cell outer membrane"/>
    <property type="evidence" value="ECO:0007669"/>
    <property type="project" value="UniProtKB-SubCell"/>
</dbReference>
<proteinExistence type="inferred from homology"/>
<dbReference type="InterPro" id="IPR039565">
    <property type="entry name" value="BamD-like"/>
</dbReference>